<organism evidence="3 4">
    <name type="scientific">Paenibacillus tyrfis</name>
    <dbReference type="NCBI Taxonomy" id="1501230"/>
    <lineage>
        <taxon>Bacteria</taxon>
        <taxon>Bacillati</taxon>
        <taxon>Bacillota</taxon>
        <taxon>Bacilli</taxon>
        <taxon>Bacillales</taxon>
        <taxon>Paenibacillaceae</taxon>
        <taxon>Paenibacillus</taxon>
    </lineage>
</organism>
<dbReference type="Pfam" id="PF13439">
    <property type="entry name" value="Glyco_transf_4"/>
    <property type="match status" value="1"/>
</dbReference>
<name>A0A081NZV6_9BACL</name>
<dbReference type="Proteomes" id="UP000028123">
    <property type="component" value="Unassembled WGS sequence"/>
</dbReference>
<accession>A0A081NZV6</accession>
<dbReference type="GO" id="GO:0016757">
    <property type="term" value="F:glycosyltransferase activity"/>
    <property type="evidence" value="ECO:0007669"/>
    <property type="project" value="InterPro"/>
</dbReference>
<comment type="caution">
    <text evidence="3">The sequence shown here is derived from an EMBL/GenBank/DDBJ whole genome shotgun (WGS) entry which is preliminary data.</text>
</comment>
<proteinExistence type="predicted"/>
<keyword evidence="4" id="KW-1185">Reference proteome</keyword>
<evidence type="ECO:0000259" key="2">
    <source>
        <dbReference type="Pfam" id="PF13439"/>
    </source>
</evidence>
<dbReference type="AlphaFoldDB" id="A0A081NZV6"/>
<evidence type="ECO:0000313" key="4">
    <source>
        <dbReference type="Proteomes" id="UP000028123"/>
    </source>
</evidence>
<dbReference type="InterPro" id="IPR028098">
    <property type="entry name" value="Glyco_trans_4-like_N"/>
</dbReference>
<keyword evidence="3" id="KW-0808">Transferase</keyword>
<dbReference type="EMBL" id="JNVM01000018">
    <property type="protein sequence ID" value="KEQ23979.1"/>
    <property type="molecule type" value="Genomic_DNA"/>
</dbReference>
<evidence type="ECO:0000259" key="1">
    <source>
        <dbReference type="Pfam" id="PF00534"/>
    </source>
</evidence>
<gene>
    <name evidence="3" type="ORF">ET33_11970</name>
</gene>
<dbReference type="Gene3D" id="3.40.50.2000">
    <property type="entry name" value="Glycogen Phosphorylase B"/>
    <property type="match status" value="2"/>
</dbReference>
<dbReference type="eggNOG" id="COG0438">
    <property type="taxonomic scope" value="Bacteria"/>
</dbReference>
<feature type="domain" description="Glycosyl transferase family 1" evidence="1">
    <location>
        <begin position="191"/>
        <end position="356"/>
    </location>
</feature>
<dbReference type="PANTHER" id="PTHR12526">
    <property type="entry name" value="GLYCOSYLTRANSFERASE"/>
    <property type="match status" value="1"/>
</dbReference>
<dbReference type="RefSeq" id="WP_036687037.1">
    <property type="nucleotide sequence ID" value="NZ_FYEP01000005.1"/>
</dbReference>
<dbReference type="Pfam" id="PF00534">
    <property type="entry name" value="Glycos_transf_1"/>
    <property type="match status" value="1"/>
</dbReference>
<dbReference type="SUPFAM" id="SSF53756">
    <property type="entry name" value="UDP-Glycosyltransferase/glycogen phosphorylase"/>
    <property type="match status" value="1"/>
</dbReference>
<dbReference type="InterPro" id="IPR001296">
    <property type="entry name" value="Glyco_trans_1"/>
</dbReference>
<reference evidence="3 4" key="1">
    <citation type="submission" date="2014-06" db="EMBL/GenBank/DDBJ databases">
        <title>Draft genome sequence of Paenibacillus sp. MSt1.</title>
        <authorList>
            <person name="Aw Y.K."/>
            <person name="Ong K.S."/>
            <person name="Gan H.M."/>
            <person name="Lee S.M."/>
        </authorList>
    </citation>
    <scope>NUCLEOTIDE SEQUENCE [LARGE SCALE GENOMIC DNA]</scope>
    <source>
        <strain evidence="3 4">MSt1</strain>
    </source>
</reference>
<dbReference type="CDD" id="cd03801">
    <property type="entry name" value="GT4_PimA-like"/>
    <property type="match status" value="1"/>
</dbReference>
<protein>
    <submittedName>
        <fullName evidence="3">Glycosyl transferase</fullName>
    </submittedName>
</protein>
<sequence>MYRVAYLDHTARWSGGEVALFNLLTNLDQTVEPLVVLAEDGPLAERLREKGMDVRIIHLDEKVRNRNRNTINFQVFSSAIKTYLYGKAVGRVLREEKVVCVHTNSLKSAIYGAVAAKSAGIPLIWHIHDIIEAPYLRKIVAFFMKLMVKYLPDGVIANSNATMATLNLSQATSKKKTIAYPSYFGQIGRKNEPQLEDKDDRFIVLLVGRLADWKGQHILLEAAKSFAKRNVEFWIAGDALFEADAVYKQQLIQYIRENGLFNVKMLGHVNDISQLMSQADLLVHTSVIPEPFGQVIVEGMAVGLPVIASNAGGPREIVLNEETGLLIPPGKAERLIEAIQWMIEHPEERKEMGEKAMSRVKELFLIEHTVQKITSFYPQVISGRIKI</sequence>
<dbReference type="OrthoDB" id="9814612at2"/>
<evidence type="ECO:0000313" key="3">
    <source>
        <dbReference type="EMBL" id="KEQ23979.1"/>
    </source>
</evidence>
<feature type="domain" description="Glycosyltransferase subfamily 4-like N-terminal" evidence="2">
    <location>
        <begin position="43"/>
        <end position="166"/>
    </location>
</feature>